<organism evidence="1 2">
    <name type="scientific">Aphis glycines</name>
    <name type="common">Soybean aphid</name>
    <dbReference type="NCBI Taxonomy" id="307491"/>
    <lineage>
        <taxon>Eukaryota</taxon>
        <taxon>Metazoa</taxon>
        <taxon>Ecdysozoa</taxon>
        <taxon>Arthropoda</taxon>
        <taxon>Hexapoda</taxon>
        <taxon>Insecta</taxon>
        <taxon>Pterygota</taxon>
        <taxon>Neoptera</taxon>
        <taxon>Paraneoptera</taxon>
        <taxon>Hemiptera</taxon>
        <taxon>Sternorrhyncha</taxon>
        <taxon>Aphidomorpha</taxon>
        <taxon>Aphidoidea</taxon>
        <taxon>Aphididae</taxon>
        <taxon>Aphidini</taxon>
        <taxon>Aphis</taxon>
        <taxon>Aphis</taxon>
    </lineage>
</organism>
<gene>
    <name evidence="1" type="ORF">AGLY_004081</name>
</gene>
<sequence>MAIKVLFKNITLSILLPFIKKSNSQNCLKKYARFKKKIINSLCLNSSIVIKFWEGAPESRKYYNHKQRTTYLYSCKQFFHIYILAWITFATLFDTEKHNHITILIKSAVKFICKQSFGGHILILKQIIKENNKNNLYNLRILYYTYTIYKSIAKIFAYHTTQIIKSFIPK</sequence>
<proteinExistence type="predicted"/>
<evidence type="ECO:0000313" key="2">
    <source>
        <dbReference type="Proteomes" id="UP000475862"/>
    </source>
</evidence>
<keyword evidence="2" id="KW-1185">Reference proteome</keyword>
<accession>A0A6G0TX52</accession>
<dbReference type="AlphaFoldDB" id="A0A6G0TX52"/>
<comment type="caution">
    <text evidence="1">The sequence shown here is derived from an EMBL/GenBank/DDBJ whole genome shotgun (WGS) entry which is preliminary data.</text>
</comment>
<evidence type="ECO:0000313" key="1">
    <source>
        <dbReference type="EMBL" id="KAE9540836.1"/>
    </source>
</evidence>
<name>A0A6G0TX52_APHGL</name>
<dbReference type="Proteomes" id="UP000475862">
    <property type="component" value="Unassembled WGS sequence"/>
</dbReference>
<reference evidence="1 2" key="1">
    <citation type="submission" date="2019-08" db="EMBL/GenBank/DDBJ databases">
        <title>The genome of the soybean aphid Biotype 1, its phylome, world population structure and adaptation to the North American continent.</title>
        <authorList>
            <person name="Giordano R."/>
            <person name="Donthu R.K."/>
            <person name="Hernandez A.G."/>
            <person name="Wright C.L."/>
            <person name="Zimin A.V."/>
        </authorList>
    </citation>
    <scope>NUCLEOTIDE SEQUENCE [LARGE SCALE GENOMIC DNA]</scope>
    <source>
        <tissue evidence="1">Whole aphids</tissue>
    </source>
</reference>
<dbReference type="EMBL" id="VYZN01000013">
    <property type="protein sequence ID" value="KAE9540836.1"/>
    <property type="molecule type" value="Genomic_DNA"/>
</dbReference>
<protein>
    <submittedName>
        <fullName evidence="1">Uncharacterized protein</fullName>
    </submittedName>
</protein>